<evidence type="ECO:0000256" key="2">
    <source>
        <dbReference type="ARBA" id="ARBA00022475"/>
    </source>
</evidence>
<feature type="transmembrane region" description="Helical" evidence="6">
    <location>
        <begin position="324"/>
        <end position="344"/>
    </location>
</feature>
<evidence type="ECO:0000259" key="7">
    <source>
        <dbReference type="Pfam" id="PF02706"/>
    </source>
</evidence>
<evidence type="ECO:0000256" key="4">
    <source>
        <dbReference type="ARBA" id="ARBA00022989"/>
    </source>
</evidence>
<evidence type="ECO:0000256" key="5">
    <source>
        <dbReference type="ARBA" id="ARBA00023136"/>
    </source>
</evidence>
<dbReference type="RefSeq" id="WP_180569626.1">
    <property type="nucleotide sequence ID" value="NZ_JACCKB010000027.1"/>
</dbReference>
<evidence type="ECO:0000256" key="3">
    <source>
        <dbReference type="ARBA" id="ARBA00022692"/>
    </source>
</evidence>
<gene>
    <name evidence="8" type="ORF">H0A36_16465</name>
</gene>
<name>A0A853IDL6_9GAMM</name>
<organism evidence="8 9">
    <name type="scientific">Spartinivicinus marinus</name>
    <dbReference type="NCBI Taxonomy" id="2994442"/>
    <lineage>
        <taxon>Bacteria</taxon>
        <taxon>Pseudomonadati</taxon>
        <taxon>Pseudomonadota</taxon>
        <taxon>Gammaproteobacteria</taxon>
        <taxon>Oceanospirillales</taxon>
        <taxon>Zooshikellaceae</taxon>
        <taxon>Spartinivicinus</taxon>
    </lineage>
</organism>
<dbReference type="SUPFAM" id="SSF160355">
    <property type="entry name" value="Bacterial polysaccharide co-polymerase-like"/>
    <property type="match status" value="1"/>
</dbReference>
<evidence type="ECO:0000256" key="1">
    <source>
        <dbReference type="ARBA" id="ARBA00004651"/>
    </source>
</evidence>
<evidence type="ECO:0000313" key="9">
    <source>
        <dbReference type="Proteomes" id="UP000569732"/>
    </source>
</evidence>
<feature type="domain" description="Polysaccharide chain length determinant N-terminal" evidence="7">
    <location>
        <begin position="11"/>
        <end position="89"/>
    </location>
</feature>
<dbReference type="Pfam" id="PF02706">
    <property type="entry name" value="Wzz"/>
    <property type="match status" value="1"/>
</dbReference>
<comment type="subcellular location">
    <subcellularLocation>
        <location evidence="1">Cell membrane</location>
        <topology evidence="1">Multi-pass membrane protein</topology>
    </subcellularLocation>
</comment>
<keyword evidence="9" id="KW-1185">Reference proteome</keyword>
<dbReference type="Gene3D" id="3.30.1890.10">
    <property type="entry name" value="FepE-like"/>
    <property type="match status" value="1"/>
</dbReference>
<feature type="transmembrane region" description="Helical" evidence="6">
    <location>
        <begin position="26"/>
        <end position="45"/>
    </location>
</feature>
<dbReference type="EMBL" id="JACCKB010000027">
    <property type="protein sequence ID" value="NYZ67607.1"/>
    <property type="molecule type" value="Genomic_DNA"/>
</dbReference>
<evidence type="ECO:0000256" key="6">
    <source>
        <dbReference type="SAM" id="Phobius"/>
    </source>
</evidence>
<reference evidence="8 9" key="1">
    <citation type="submission" date="2020-07" db="EMBL/GenBank/DDBJ databases">
        <title>Endozoicomonas sp. nov., isolated from sediment.</title>
        <authorList>
            <person name="Gu T."/>
        </authorList>
    </citation>
    <scope>NUCLEOTIDE SEQUENCE [LARGE SCALE GENOMIC DNA]</scope>
    <source>
        <strain evidence="8 9">SM1973</strain>
    </source>
</reference>
<evidence type="ECO:0000313" key="8">
    <source>
        <dbReference type="EMBL" id="NYZ67607.1"/>
    </source>
</evidence>
<sequence>MDIKNYSYENGISIKDIFIVLFREKITIFITTIVSLVLAISYLFIKTPIYKTEVIISKPYNSQIMELDAEGVFKITAEDVFSSFKEALKINKYFYKFYGNNRKLFSGYSIDNENVEASLSNIITEWNLNNFIDTKKEVKSTSFSIEYPSYVQGYILLNNYIKFVIEKEKTLFIDELDKIRNAKIKKLNHKISANKKAYEVIKKAQMEKINEAIFIARAIGLKKSYKLQEEGEGINSNIKSATVIKAEISNQQTPLYYRGYEALEAEKQTLVNRSKDDLFIPGIIDLEKQIYYLKQLNPEKDKIAVANLVHKAFKPGEKIKPRGGIVLLVSVFVGFILGMIIIYLKSVI</sequence>
<keyword evidence="5 6" id="KW-0472">Membrane</keyword>
<proteinExistence type="predicted"/>
<keyword evidence="4 6" id="KW-1133">Transmembrane helix</keyword>
<keyword evidence="2" id="KW-1003">Cell membrane</keyword>
<dbReference type="GO" id="GO:0005886">
    <property type="term" value="C:plasma membrane"/>
    <property type="evidence" value="ECO:0007669"/>
    <property type="project" value="UniProtKB-SubCell"/>
</dbReference>
<dbReference type="Proteomes" id="UP000569732">
    <property type="component" value="Unassembled WGS sequence"/>
</dbReference>
<protein>
    <recommendedName>
        <fullName evidence="7">Polysaccharide chain length determinant N-terminal domain-containing protein</fullName>
    </recommendedName>
</protein>
<keyword evidence="3 6" id="KW-0812">Transmembrane</keyword>
<accession>A0A853IDL6</accession>
<dbReference type="InterPro" id="IPR003856">
    <property type="entry name" value="LPS_length_determ_N"/>
</dbReference>
<dbReference type="AlphaFoldDB" id="A0A853IDL6"/>
<comment type="caution">
    <text evidence="8">The sequence shown here is derived from an EMBL/GenBank/DDBJ whole genome shotgun (WGS) entry which is preliminary data.</text>
</comment>